<dbReference type="GO" id="GO:0003697">
    <property type="term" value="F:single-stranded DNA binding"/>
    <property type="evidence" value="ECO:0007669"/>
    <property type="project" value="TreeGrafter"/>
</dbReference>
<dbReference type="PANTHER" id="PTHR46060:SF2">
    <property type="entry name" value="HISTONE-LYSINE N-METHYLTRANSFERASE SETMAR"/>
    <property type="match status" value="1"/>
</dbReference>
<dbReference type="GO" id="GO:0035861">
    <property type="term" value="C:site of double-strand break"/>
    <property type="evidence" value="ECO:0007669"/>
    <property type="project" value="TreeGrafter"/>
</dbReference>
<dbReference type="InterPro" id="IPR036397">
    <property type="entry name" value="RNaseH_sf"/>
</dbReference>
<dbReference type="EMBL" id="JAIFRP010000126">
    <property type="protein sequence ID" value="KAK2578993.1"/>
    <property type="molecule type" value="Genomic_DNA"/>
</dbReference>
<dbReference type="GO" id="GO:0000793">
    <property type="term" value="C:condensed chromosome"/>
    <property type="evidence" value="ECO:0007669"/>
    <property type="project" value="TreeGrafter"/>
</dbReference>
<reference evidence="1" key="1">
    <citation type="submission" date="2021-08" db="EMBL/GenBank/DDBJ databases">
        <authorList>
            <person name="Misof B."/>
            <person name="Oliver O."/>
            <person name="Podsiadlowski L."/>
            <person name="Donath A."/>
            <person name="Peters R."/>
            <person name="Mayer C."/>
            <person name="Rust J."/>
            <person name="Gunkel S."/>
            <person name="Lesny P."/>
            <person name="Martin S."/>
            <person name="Oeyen J.P."/>
            <person name="Petersen M."/>
            <person name="Panagiotis P."/>
            <person name="Wilbrandt J."/>
            <person name="Tanja T."/>
        </authorList>
    </citation>
    <scope>NUCLEOTIDE SEQUENCE</scope>
    <source>
        <strain evidence="1">GBR_01_08_01A</strain>
        <tissue evidence="1">Thorax + abdomen</tissue>
    </source>
</reference>
<dbReference type="AlphaFoldDB" id="A0AAD9RGR4"/>
<dbReference type="InterPro" id="IPR052709">
    <property type="entry name" value="Transposase-MT_Hybrid"/>
</dbReference>
<accession>A0AAD9RGR4</accession>
<evidence type="ECO:0008006" key="3">
    <source>
        <dbReference type="Google" id="ProtNLM"/>
    </source>
</evidence>
<dbReference type="Proteomes" id="UP001258017">
    <property type="component" value="Unassembled WGS sequence"/>
</dbReference>
<gene>
    <name evidence="1" type="ORF">KPH14_012652</name>
</gene>
<comment type="caution">
    <text evidence="1">The sequence shown here is derived from an EMBL/GenBank/DDBJ whole genome shotgun (WGS) entry which is preliminary data.</text>
</comment>
<dbReference type="GO" id="GO:0005634">
    <property type="term" value="C:nucleus"/>
    <property type="evidence" value="ECO:0007669"/>
    <property type="project" value="TreeGrafter"/>
</dbReference>
<reference evidence="1" key="2">
    <citation type="journal article" date="2023" name="Commun. Biol.">
        <title>Intrasexual cuticular hydrocarbon dimorphism in a wasp sheds light on hydrocarbon biosynthesis genes in Hymenoptera.</title>
        <authorList>
            <person name="Moris V.C."/>
            <person name="Podsiadlowski L."/>
            <person name="Martin S."/>
            <person name="Oeyen J.P."/>
            <person name="Donath A."/>
            <person name="Petersen M."/>
            <person name="Wilbrandt J."/>
            <person name="Misof B."/>
            <person name="Liedtke D."/>
            <person name="Thamm M."/>
            <person name="Scheiner R."/>
            <person name="Schmitt T."/>
            <person name="Niehuis O."/>
        </authorList>
    </citation>
    <scope>NUCLEOTIDE SEQUENCE</scope>
    <source>
        <strain evidence="1">GBR_01_08_01A</strain>
    </source>
</reference>
<dbReference type="GO" id="GO:0003690">
    <property type="term" value="F:double-stranded DNA binding"/>
    <property type="evidence" value="ECO:0007669"/>
    <property type="project" value="TreeGrafter"/>
</dbReference>
<organism evidence="1 2">
    <name type="scientific">Odynerus spinipes</name>
    <dbReference type="NCBI Taxonomy" id="1348599"/>
    <lineage>
        <taxon>Eukaryota</taxon>
        <taxon>Metazoa</taxon>
        <taxon>Ecdysozoa</taxon>
        <taxon>Arthropoda</taxon>
        <taxon>Hexapoda</taxon>
        <taxon>Insecta</taxon>
        <taxon>Pterygota</taxon>
        <taxon>Neoptera</taxon>
        <taxon>Endopterygota</taxon>
        <taxon>Hymenoptera</taxon>
        <taxon>Apocrita</taxon>
        <taxon>Aculeata</taxon>
        <taxon>Vespoidea</taxon>
        <taxon>Vespidae</taxon>
        <taxon>Eumeninae</taxon>
        <taxon>Odynerus</taxon>
    </lineage>
</organism>
<dbReference type="GO" id="GO:0006303">
    <property type="term" value="P:double-strand break repair via nonhomologous end joining"/>
    <property type="evidence" value="ECO:0007669"/>
    <property type="project" value="TreeGrafter"/>
</dbReference>
<dbReference type="InterPro" id="IPR001888">
    <property type="entry name" value="Transposase_1"/>
</dbReference>
<dbReference type="Pfam" id="PF01359">
    <property type="entry name" value="Transposase_1"/>
    <property type="match status" value="1"/>
</dbReference>
<keyword evidence="2" id="KW-1185">Reference proteome</keyword>
<dbReference type="GO" id="GO:0044774">
    <property type="term" value="P:mitotic DNA integrity checkpoint signaling"/>
    <property type="evidence" value="ECO:0007669"/>
    <property type="project" value="TreeGrafter"/>
</dbReference>
<dbReference type="PANTHER" id="PTHR46060">
    <property type="entry name" value="MARINER MOS1 TRANSPOSASE-LIKE PROTEIN"/>
    <property type="match status" value="1"/>
</dbReference>
<evidence type="ECO:0000313" key="2">
    <source>
        <dbReference type="Proteomes" id="UP001258017"/>
    </source>
</evidence>
<sequence length="118" mass="14006">MVTIWWNAQGVIHYSFLQSGETITAESYCREIDVMHEKLTKKQPALLNRHDAILLHDNTRPHKALITVDKLTSLQYEILPHPPYSPDILPTDYYLFRNYELFLREEKYNNQNDIIKDC</sequence>
<dbReference type="GO" id="GO:0046975">
    <property type="term" value="F:histone H3K36 methyltransferase activity"/>
    <property type="evidence" value="ECO:0007669"/>
    <property type="project" value="TreeGrafter"/>
</dbReference>
<dbReference type="GO" id="GO:0044547">
    <property type="term" value="F:DNA topoisomerase binding"/>
    <property type="evidence" value="ECO:0007669"/>
    <property type="project" value="TreeGrafter"/>
</dbReference>
<proteinExistence type="predicted"/>
<dbReference type="GO" id="GO:0042800">
    <property type="term" value="F:histone H3K4 methyltransferase activity"/>
    <property type="evidence" value="ECO:0007669"/>
    <property type="project" value="TreeGrafter"/>
</dbReference>
<dbReference type="GO" id="GO:0015074">
    <property type="term" value="P:DNA integration"/>
    <property type="evidence" value="ECO:0007669"/>
    <property type="project" value="TreeGrafter"/>
</dbReference>
<evidence type="ECO:0000313" key="1">
    <source>
        <dbReference type="EMBL" id="KAK2578993.1"/>
    </source>
</evidence>
<dbReference type="GO" id="GO:0031297">
    <property type="term" value="P:replication fork processing"/>
    <property type="evidence" value="ECO:0007669"/>
    <property type="project" value="TreeGrafter"/>
</dbReference>
<dbReference type="GO" id="GO:0000014">
    <property type="term" value="F:single-stranded DNA endodeoxyribonuclease activity"/>
    <property type="evidence" value="ECO:0007669"/>
    <property type="project" value="TreeGrafter"/>
</dbReference>
<dbReference type="Gene3D" id="3.30.420.10">
    <property type="entry name" value="Ribonuclease H-like superfamily/Ribonuclease H"/>
    <property type="match status" value="1"/>
</dbReference>
<name>A0AAD9RGR4_9HYME</name>
<dbReference type="GO" id="GO:0000729">
    <property type="term" value="P:DNA double-strand break processing"/>
    <property type="evidence" value="ECO:0007669"/>
    <property type="project" value="TreeGrafter"/>
</dbReference>
<protein>
    <recommendedName>
        <fullName evidence="3">Transposase</fullName>
    </recommendedName>
</protein>